<dbReference type="NCBIfam" id="NF004325">
    <property type="entry name" value="PRK05718.1"/>
    <property type="match status" value="1"/>
</dbReference>
<comment type="subunit">
    <text evidence="4">Homotrimer.</text>
</comment>
<comment type="caution">
    <text evidence="8">The sequence shown here is derived from an EMBL/GenBank/DDBJ whole genome shotgun (WGS) entry which is preliminary data.</text>
</comment>
<evidence type="ECO:0000256" key="5">
    <source>
        <dbReference type="ARBA" id="ARBA00013063"/>
    </source>
</evidence>
<evidence type="ECO:0000313" key="8">
    <source>
        <dbReference type="EMBL" id="NLR75553.1"/>
    </source>
</evidence>
<evidence type="ECO:0000256" key="7">
    <source>
        <dbReference type="ARBA" id="ARBA00023277"/>
    </source>
</evidence>
<dbReference type="PANTHER" id="PTHR30246:SF1">
    <property type="entry name" value="2-DEHYDRO-3-DEOXY-6-PHOSPHOGALACTONATE ALDOLASE-RELATED"/>
    <property type="match status" value="1"/>
</dbReference>
<dbReference type="EC" id="4.1.2.14" evidence="5"/>
<evidence type="ECO:0000256" key="4">
    <source>
        <dbReference type="ARBA" id="ARBA00011233"/>
    </source>
</evidence>
<keyword evidence="6" id="KW-0456">Lyase</keyword>
<comment type="pathway">
    <text evidence="2">Carbohydrate acid metabolism; 2-dehydro-3-deoxy-D-gluconate degradation; D-glyceraldehyde 3-phosphate and pyruvate from 2-dehydro-3-deoxy-D-gluconate: step 2/2.</text>
</comment>
<dbReference type="InterPro" id="IPR000887">
    <property type="entry name" value="Aldlse_KDPG_KHG"/>
</dbReference>
<evidence type="ECO:0000256" key="6">
    <source>
        <dbReference type="ARBA" id="ARBA00023239"/>
    </source>
</evidence>
<gene>
    <name evidence="8" type="ORF">HF682_10315</name>
</gene>
<dbReference type="PANTHER" id="PTHR30246">
    <property type="entry name" value="2-KETO-3-DEOXY-6-PHOSPHOGLUCONATE ALDOLASE"/>
    <property type="match status" value="1"/>
</dbReference>
<dbReference type="AlphaFoldDB" id="A0A847S729"/>
<protein>
    <recommendedName>
        <fullName evidence="5">2-dehydro-3-deoxy-phosphogluconate aldolase</fullName>
        <ecNumber evidence="5">4.1.2.14</ecNumber>
    </recommendedName>
</protein>
<dbReference type="Gene3D" id="3.20.20.70">
    <property type="entry name" value="Aldolase class I"/>
    <property type="match status" value="1"/>
</dbReference>
<dbReference type="Proteomes" id="UP000587991">
    <property type="component" value="Unassembled WGS sequence"/>
</dbReference>
<comment type="similarity">
    <text evidence="3">Belongs to the KHG/KDPG aldolase family.</text>
</comment>
<sequence>MTLDQIIAATTVMPVIVVDDVATAVPLARALVAGGIRTLEVTLRTPAALDAIRTIKAEVPEAILGAGTITTPQQLDAAIAAGAAFGVSPGSSPRLLQAIQASGLPFLPGVMTPSEALVALEAGFTVQKFFPAVPAGGVKVLDAIRGPFPELRFCPTGGISLQTAPDFLRLPNVVCIGGSWLTPKAAVAAGDWAEITRLAQEAAALRG</sequence>
<accession>A0A847S729</accession>
<organism evidence="8 9">
    <name type="scientific">Leeia aquatica</name>
    <dbReference type="NCBI Taxonomy" id="2725557"/>
    <lineage>
        <taxon>Bacteria</taxon>
        <taxon>Pseudomonadati</taxon>
        <taxon>Pseudomonadota</taxon>
        <taxon>Betaproteobacteria</taxon>
        <taxon>Neisseriales</taxon>
        <taxon>Leeiaceae</taxon>
        <taxon>Leeia</taxon>
    </lineage>
</organism>
<comment type="catalytic activity">
    <reaction evidence="1">
        <text>2-dehydro-3-deoxy-6-phospho-D-gluconate = D-glyceraldehyde 3-phosphate + pyruvate</text>
        <dbReference type="Rhea" id="RHEA:17089"/>
        <dbReference type="ChEBI" id="CHEBI:15361"/>
        <dbReference type="ChEBI" id="CHEBI:57569"/>
        <dbReference type="ChEBI" id="CHEBI:59776"/>
        <dbReference type="EC" id="4.1.2.14"/>
    </reaction>
</comment>
<dbReference type="InterPro" id="IPR031337">
    <property type="entry name" value="KDPG/KHG_AS_1"/>
</dbReference>
<proteinExistence type="inferred from homology"/>
<dbReference type="NCBIfam" id="TIGR01182">
    <property type="entry name" value="eda"/>
    <property type="match status" value="1"/>
</dbReference>
<dbReference type="Pfam" id="PF01081">
    <property type="entry name" value="Aldolase"/>
    <property type="match status" value="1"/>
</dbReference>
<reference evidence="8 9" key="1">
    <citation type="submission" date="2020-04" db="EMBL/GenBank/DDBJ databases">
        <title>Draft genome of Leeia sp. IMCC25680.</title>
        <authorList>
            <person name="Song J."/>
            <person name="Cho J.-C."/>
        </authorList>
    </citation>
    <scope>NUCLEOTIDE SEQUENCE [LARGE SCALE GENOMIC DNA]</scope>
    <source>
        <strain evidence="8 9">IMCC25680</strain>
    </source>
</reference>
<name>A0A847S729_9NEIS</name>
<keyword evidence="7" id="KW-0119">Carbohydrate metabolism</keyword>
<evidence type="ECO:0000256" key="2">
    <source>
        <dbReference type="ARBA" id="ARBA00004736"/>
    </source>
</evidence>
<keyword evidence="9" id="KW-1185">Reference proteome</keyword>
<dbReference type="InterPro" id="IPR013785">
    <property type="entry name" value="Aldolase_TIM"/>
</dbReference>
<dbReference type="GO" id="GO:0008675">
    <property type="term" value="F:2-dehydro-3-deoxy-phosphogluconate aldolase activity"/>
    <property type="evidence" value="ECO:0007669"/>
    <property type="project" value="UniProtKB-EC"/>
</dbReference>
<dbReference type="CDD" id="cd00452">
    <property type="entry name" value="KDPG_aldolase"/>
    <property type="match status" value="1"/>
</dbReference>
<evidence type="ECO:0000256" key="1">
    <source>
        <dbReference type="ARBA" id="ARBA00000654"/>
    </source>
</evidence>
<evidence type="ECO:0000313" key="9">
    <source>
        <dbReference type="Proteomes" id="UP000587991"/>
    </source>
</evidence>
<dbReference type="PROSITE" id="PS00159">
    <property type="entry name" value="ALDOLASE_KDPG_KHG_1"/>
    <property type="match status" value="1"/>
</dbReference>
<evidence type="ECO:0000256" key="3">
    <source>
        <dbReference type="ARBA" id="ARBA00006906"/>
    </source>
</evidence>
<dbReference type="SUPFAM" id="SSF51569">
    <property type="entry name" value="Aldolase"/>
    <property type="match status" value="1"/>
</dbReference>
<dbReference type="EMBL" id="JABAIM010000002">
    <property type="protein sequence ID" value="NLR75553.1"/>
    <property type="molecule type" value="Genomic_DNA"/>
</dbReference>